<reference evidence="1 2" key="1">
    <citation type="submission" date="2016-11" db="EMBL/GenBank/DDBJ databases">
        <authorList>
            <person name="Jaros S."/>
            <person name="Januszkiewicz K."/>
            <person name="Wedrychowicz H."/>
        </authorList>
    </citation>
    <scope>NUCLEOTIDE SEQUENCE [LARGE SCALE GENOMIC DNA]</scope>
    <source>
        <strain evidence="1 2">DSM 15930</strain>
    </source>
</reference>
<dbReference type="NCBIfam" id="NF041770">
    <property type="entry name" value="CFI_box_CTERM"/>
    <property type="match status" value="1"/>
</dbReference>
<dbReference type="Proteomes" id="UP000184038">
    <property type="component" value="Unassembled WGS sequence"/>
</dbReference>
<dbReference type="EMBL" id="FRCP01000019">
    <property type="protein sequence ID" value="SHM84516.1"/>
    <property type="molecule type" value="Genomic_DNA"/>
</dbReference>
<keyword evidence="2" id="KW-1185">Reference proteome</keyword>
<dbReference type="AlphaFoldDB" id="A0A1M7M1H7"/>
<dbReference type="STRING" id="1120996.SAMN02746066_03551"/>
<accession>A0A1M7M1H7</accession>
<organism evidence="1 2">
    <name type="scientific">Anaerosporobacter mobilis DSM 15930</name>
    <dbReference type="NCBI Taxonomy" id="1120996"/>
    <lineage>
        <taxon>Bacteria</taxon>
        <taxon>Bacillati</taxon>
        <taxon>Bacillota</taxon>
        <taxon>Clostridia</taxon>
        <taxon>Lachnospirales</taxon>
        <taxon>Lachnospiraceae</taxon>
        <taxon>Anaerosporobacter</taxon>
    </lineage>
</organism>
<proteinExistence type="predicted"/>
<name>A0A1M7M1H7_9FIRM</name>
<dbReference type="OrthoDB" id="583109at2"/>
<gene>
    <name evidence="1" type="ORF">SAMN02746066_03551</name>
</gene>
<dbReference type="InterPro" id="IPR049886">
    <property type="entry name" value="CFI_box_CTERM_dom"/>
</dbReference>
<protein>
    <submittedName>
        <fullName evidence="1">Uncharacterized protein</fullName>
    </submittedName>
</protein>
<evidence type="ECO:0000313" key="1">
    <source>
        <dbReference type="EMBL" id="SHM84516.1"/>
    </source>
</evidence>
<sequence>MNFKEMNCPFCKGLLKVPEDLNTCVCMYCGKKIDVGSTEKVAENCNEYEKLCDTAMNQGASILLEHLDLMKSFKANLYEDAFTRYLESCLPIIQTLDKVCGRLPYIDRNQLLRQEYAVETEQQLVDLWVNRILDDMEEACKIKRSENGKITNTKKVDENRFILALFTVPMIRKTKLEVAEVVADAITNEWGKRYSLQKFSKADYIEIRDGFKRRKLCFITTAVCDSLGKPDDCFELEAFRAFRDNYLMETGEGKRLVEQYYDIAPSIVNSINVLEERDGIYESLWQEYLEPCLEYINHGQEEACKQVYVDMVHTLTRTYVLP</sequence>
<dbReference type="RefSeq" id="WP_073289747.1">
    <property type="nucleotide sequence ID" value="NZ_FRCP01000019.1"/>
</dbReference>
<evidence type="ECO:0000313" key="2">
    <source>
        <dbReference type="Proteomes" id="UP000184038"/>
    </source>
</evidence>